<dbReference type="PANTHER" id="PTHR44688">
    <property type="entry name" value="DNA-BINDING TRANSCRIPTIONAL ACTIVATOR DEVR_DOSR"/>
    <property type="match status" value="1"/>
</dbReference>
<gene>
    <name evidence="7" type="ORF">CDG81_09025</name>
</gene>
<dbReference type="Pfam" id="PF00196">
    <property type="entry name" value="GerE"/>
    <property type="match status" value="1"/>
</dbReference>
<dbReference type="InterPro" id="IPR016032">
    <property type="entry name" value="Sig_transdc_resp-reg_C-effctor"/>
</dbReference>
<dbReference type="Proteomes" id="UP000215043">
    <property type="component" value="Chromosome"/>
</dbReference>
<accession>A0A223RRF2</accession>
<dbReference type="SMART" id="SM00421">
    <property type="entry name" value="HTH_LUXR"/>
    <property type="match status" value="1"/>
</dbReference>
<keyword evidence="1" id="KW-0805">Transcription regulation</keyword>
<dbReference type="SUPFAM" id="SSF46894">
    <property type="entry name" value="C-terminal effector domain of the bipartite response regulators"/>
    <property type="match status" value="1"/>
</dbReference>
<dbReference type="RefSeq" id="WP_052427980.1">
    <property type="nucleotide sequence ID" value="NZ_CP022752.1"/>
</dbReference>
<proteinExistence type="predicted"/>
<reference evidence="7 8" key="1">
    <citation type="submission" date="2017-08" db="EMBL/GenBank/DDBJ databases">
        <title>The complete genome sequence of moderately halophilic actinomycete Actinopolyspora erythraea YIM 90600, the producer of novel erythromycin, novel actinopolysporins A-C and tubercidin.</title>
        <authorList>
            <person name="Yin M."/>
            <person name="Tang S."/>
        </authorList>
    </citation>
    <scope>NUCLEOTIDE SEQUENCE [LARGE SCALE GENOMIC DNA]</scope>
    <source>
        <strain evidence="7 8">YIM 90600</strain>
    </source>
</reference>
<dbReference type="InterPro" id="IPR001789">
    <property type="entry name" value="Sig_transdc_resp-reg_receiver"/>
</dbReference>
<protein>
    <submittedName>
        <fullName evidence="7">DNA-binding response regulator</fullName>
    </submittedName>
</protein>
<dbReference type="GO" id="GO:0003677">
    <property type="term" value="F:DNA binding"/>
    <property type="evidence" value="ECO:0007669"/>
    <property type="project" value="UniProtKB-KW"/>
</dbReference>
<dbReference type="GO" id="GO:0000160">
    <property type="term" value="P:phosphorelay signal transduction system"/>
    <property type="evidence" value="ECO:0007669"/>
    <property type="project" value="InterPro"/>
</dbReference>
<evidence type="ECO:0000256" key="3">
    <source>
        <dbReference type="ARBA" id="ARBA00023163"/>
    </source>
</evidence>
<feature type="modified residue" description="4-aspartylphosphate" evidence="4">
    <location>
        <position position="55"/>
    </location>
</feature>
<feature type="domain" description="HTH luxR-type" evidence="5">
    <location>
        <begin position="148"/>
        <end position="213"/>
    </location>
</feature>
<dbReference type="PRINTS" id="PR00038">
    <property type="entry name" value="HTHLUXR"/>
</dbReference>
<evidence type="ECO:0000256" key="4">
    <source>
        <dbReference type="PROSITE-ProRule" id="PRU00169"/>
    </source>
</evidence>
<dbReference type="OrthoDB" id="9808843at2"/>
<dbReference type="KEGG" id="aey:CDG81_09025"/>
<dbReference type="SMART" id="SM00448">
    <property type="entry name" value="REC"/>
    <property type="match status" value="1"/>
</dbReference>
<dbReference type="PROSITE" id="PS50043">
    <property type="entry name" value="HTH_LUXR_2"/>
    <property type="match status" value="1"/>
</dbReference>
<dbReference type="EMBL" id="CP022752">
    <property type="protein sequence ID" value="ASU78404.1"/>
    <property type="molecule type" value="Genomic_DNA"/>
</dbReference>
<dbReference type="InterPro" id="IPR011006">
    <property type="entry name" value="CheY-like_superfamily"/>
</dbReference>
<dbReference type="AlphaFoldDB" id="A0A223RRF2"/>
<evidence type="ECO:0000259" key="6">
    <source>
        <dbReference type="PROSITE" id="PS50110"/>
    </source>
</evidence>
<evidence type="ECO:0000313" key="7">
    <source>
        <dbReference type="EMBL" id="ASU78404.1"/>
    </source>
</evidence>
<dbReference type="PANTHER" id="PTHR44688:SF16">
    <property type="entry name" value="DNA-BINDING TRANSCRIPTIONAL ACTIVATOR DEVR_DOSR"/>
    <property type="match status" value="1"/>
</dbReference>
<dbReference type="GO" id="GO:0006355">
    <property type="term" value="P:regulation of DNA-templated transcription"/>
    <property type="evidence" value="ECO:0007669"/>
    <property type="project" value="InterPro"/>
</dbReference>
<organism evidence="7 8">
    <name type="scientific">Actinopolyspora erythraea</name>
    <dbReference type="NCBI Taxonomy" id="414996"/>
    <lineage>
        <taxon>Bacteria</taxon>
        <taxon>Bacillati</taxon>
        <taxon>Actinomycetota</taxon>
        <taxon>Actinomycetes</taxon>
        <taxon>Actinopolysporales</taxon>
        <taxon>Actinopolysporaceae</taxon>
        <taxon>Actinopolyspora</taxon>
    </lineage>
</organism>
<evidence type="ECO:0000256" key="1">
    <source>
        <dbReference type="ARBA" id="ARBA00023015"/>
    </source>
</evidence>
<dbReference type="InterPro" id="IPR000792">
    <property type="entry name" value="Tscrpt_reg_LuxR_C"/>
</dbReference>
<dbReference type="SUPFAM" id="SSF52172">
    <property type="entry name" value="CheY-like"/>
    <property type="match status" value="1"/>
</dbReference>
<evidence type="ECO:0000259" key="5">
    <source>
        <dbReference type="PROSITE" id="PS50043"/>
    </source>
</evidence>
<name>A0A223RRF2_9ACTN</name>
<sequence length="231" mass="25393">MLRLLLVGEQRMFVEALSQYLCTEPDLWVADSADRADAELAERIRKARPDVMVVDLAVLGDRVHEVLRRLDESCPSVRIVVLASTVSPELAVEAARAGTAAWLPKERGVTELVEIIRDAARGNAWYPPEVLGTVLHALRQDVRLASTRDDPLAALSEREREVLAAMAEGKRGWQIAAELFISVQTVRKHTRGVLTKLNVHSQLEAVMLARSAGSLPEPSGATVRALPRKTV</sequence>
<dbReference type="Pfam" id="PF00072">
    <property type="entry name" value="Response_reg"/>
    <property type="match status" value="1"/>
</dbReference>
<evidence type="ECO:0000313" key="8">
    <source>
        <dbReference type="Proteomes" id="UP000215043"/>
    </source>
</evidence>
<keyword evidence="4" id="KW-0597">Phosphoprotein</keyword>
<dbReference type="PROSITE" id="PS50110">
    <property type="entry name" value="RESPONSE_REGULATORY"/>
    <property type="match status" value="1"/>
</dbReference>
<evidence type="ECO:0000256" key="2">
    <source>
        <dbReference type="ARBA" id="ARBA00023125"/>
    </source>
</evidence>
<keyword evidence="2 7" id="KW-0238">DNA-binding</keyword>
<keyword evidence="3" id="KW-0804">Transcription</keyword>
<dbReference type="Gene3D" id="3.40.50.2300">
    <property type="match status" value="1"/>
</dbReference>
<dbReference type="CDD" id="cd06170">
    <property type="entry name" value="LuxR_C_like"/>
    <property type="match status" value="1"/>
</dbReference>
<feature type="domain" description="Response regulatory" evidence="6">
    <location>
        <begin position="3"/>
        <end position="120"/>
    </location>
</feature>